<protein>
    <submittedName>
        <fullName evidence="1">Uncharacterized protein</fullName>
    </submittedName>
</protein>
<evidence type="ECO:0000313" key="1">
    <source>
        <dbReference type="EMBL" id="AAQ14716.1"/>
    </source>
</evidence>
<sequence>MIASFSLLASFQVCLSHSSSSNVRPSSSTRILWSANHLAASFALSNESDSSAVSLLTYLYFAFSTTQAPL</sequence>
<dbReference type="Proteomes" id="UP000009070">
    <property type="component" value="Segment"/>
</dbReference>
<name>Q6KGA3_BPFO1</name>
<accession>Q6KGA3</accession>
<dbReference type="EMBL" id="AF320576">
    <property type="protein sequence ID" value="AAQ14716.1"/>
    <property type="molecule type" value="Genomic_DNA"/>
</dbReference>
<keyword evidence="2" id="KW-1185">Reference proteome</keyword>
<organismHost>
    <name type="scientific">Salmonella</name>
    <dbReference type="NCBI Taxonomy" id="590"/>
</organismHost>
<evidence type="ECO:0000313" key="2">
    <source>
        <dbReference type="Proteomes" id="UP000009070"/>
    </source>
</evidence>
<proteinExistence type="predicted"/>
<organism evidence="1 2">
    <name type="scientific">Salmonella phage Felix O1 (isolate Felix O1-VT1)</name>
    <name type="common">Bacteriophage Felix O1</name>
    <dbReference type="NCBI Taxonomy" id="1283336"/>
    <lineage>
        <taxon>Viruses</taxon>
        <taxon>Duplodnaviria</taxon>
        <taxon>Heunggongvirae</taxon>
        <taxon>Uroviricota</taxon>
        <taxon>Caudoviricetes</taxon>
        <taxon>Andersonviridae</taxon>
        <taxon>Ounavirinae</taxon>
        <taxon>Felixounavirus</taxon>
        <taxon>Felixounavirus felixO1</taxon>
    </lineage>
</organism>
<reference evidence="1 2" key="1">
    <citation type="submission" date="2000-11" db="EMBL/GenBank/DDBJ databases">
        <title>Bacteriophage Felix O1: Genetic Characterization.</title>
        <authorList>
            <person name="Sriranganathan N."/>
            <person name="Whichard J.M."/>
            <person name="Pierson F.W."/>
            <person name="Kapur V."/>
            <person name="Weigt L.A."/>
        </authorList>
    </citation>
    <scope>NUCLEOTIDE SEQUENCE [LARGE SCALE GENOMIC DNA]</scope>
    <source>
        <strain evidence="1">Felix O1-VT1</strain>
    </source>
</reference>